<gene>
    <name evidence="2" type="ORF">BC936DRAFT_139271</name>
</gene>
<evidence type="ECO:0000313" key="2">
    <source>
        <dbReference type="EMBL" id="RUP20094.1"/>
    </source>
</evidence>
<protein>
    <recommendedName>
        <fullName evidence="4">NAD(P)-binding protein</fullName>
    </recommendedName>
</protein>
<dbReference type="PANTHER" id="PTHR47534">
    <property type="entry name" value="YALI0E05731P"/>
    <property type="match status" value="1"/>
</dbReference>
<name>A0A433BA83_9FUNG</name>
<dbReference type="Pfam" id="PF00106">
    <property type="entry name" value="adh_short"/>
    <property type="match status" value="1"/>
</dbReference>
<dbReference type="InterPro" id="IPR052228">
    <property type="entry name" value="Sec_Metab_Biosynth_Oxidored"/>
</dbReference>
<accession>A0A433BA83</accession>
<evidence type="ECO:0008006" key="4">
    <source>
        <dbReference type="Google" id="ProtNLM"/>
    </source>
</evidence>
<dbReference type="InterPro" id="IPR036291">
    <property type="entry name" value="NAD(P)-bd_dom_sf"/>
</dbReference>
<dbReference type="Gene3D" id="3.40.50.720">
    <property type="entry name" value="NAD(P)-binding Rossmann-like Domain"/>
    <property type="match status" value="1"/>
</dbReference>
<comment type="caution">
    <text evidence="2">The sequence shown here is derived from an EMBL/GenBank/DDBJ whole genome shotgun (WGS) entry which is preliminary data.</text>
</comment>
<dbReference type="SUPFAM" id="SSF51735">
    <property type="entry name" value="NAD(P)-binding Rossmann-fold domains"/>
    <property type="match status" value="1"/>
</dbReference>
<evidence type="ECO:0000313" key="3">
    <source>
        <dbReference type="Proteomes" id="UP000268093"/>
    </source>
</evidence>
<dbReference type="Proteomes" id="UP000268093">
    <property type="component" value="Unassembled WGS sequence"/>
</dbReference>
<dbReference type="PRINTS" id="PR00081">
    <property type="entry name" value="GDHRDH"/>
</dbReference>
<proteinExistence type="predicted"/>
<dbReference type="InterPro" id="IPR002347">
    <property type="entry name" value="SDR_fam"/>
</dbReference>
<reference evidence="2 3" key="1">
    <citation type="journal article" date="2018" name="New Phytol.">
        <title>Phylogenomics of Endogonaceae and evolution of mycorrhizas within Mucoromycota.</title>
        <authorList>
            <person name="Chang Y."/>
            <person name="Desiro A."/>
            <person name="Na H."/>
            <person name="Sandor L."/>
            <person name="Lipzen A."/>
            <person name="Clum A."/>
            <person name="Barry K."/>
            <person name="Grigoriev I.V."/>
            <person name="Martin F.M."/>
            <person name="Stajich J.E."/>
            <person name="Smith M.E."/>
            <person name="Bonito G."/>
            <person name="Spatafora J.W."/>
        </authorList>
    </citation>
    <scope>NUCLEOTIDE SEQUENCE [LARGE SCALE GENOMIC DNA]</scope>
    <source>
        <strain evidence="2 3">GMNB39</strain>
    </source>
</reference>
<sequence length="304" mass="32753">MSPIRKFRTANEALNLTGKTALIVGGTQGIGKAVAIQLATLGASVSVAGRNETAGANAVNELNACAPAAAQGRLPFSFHKVDVSLVSDIKRFVGEVLPQYESTGLNYLFLTAGHPPNGERTETAEGVEHQFAVQCLSRFTIAELLVPVLKRAQGGARVIDVMQPGAAKSIDLDDLEIKNGPYSFMSVNFRDSAYNDIVSKAFASRHSSDSIAFHHIYPGIVATNATKNMPWYLRYPTRVLLPVISIKPEVCAEVLVYAATAAEFATGGRLLNDSLEDVKSTDFMSDSANWDKVWNYSTKRAGLD</sequence>
<keyword evidence="3" id="KW-1185">Reference proteome</keyword>
<organism evidence="2 3">
    <name type="scientific">Jimgerdemannia flammicorona</name>
    <dbReference type="NCBI Taxonomy" id="994334"/>
    <lineage>
        <taxon>Eukaryota</taxon>
        <taxon>Fungi</taxon>
        <taxon>Fungi incertae sedis</taxon>
        <taxon>Mucoromycota</taxon>
        <taxon>Mucoromycotina</taxon>
        <taxon>Endogonomycetes</taxon>
        <taxon>Endogonales</taxon>
        <taxon>Endogonaceae</taxon>
        <taxon>Jimgerdemannia</taxon>
    </lineage>
</organism>
<evidence type="ECO:0000256" key="1">
    <source>
        <dbReference type="ARBA" id="ARBA00023002"/>
    </source>
</evidence>
<dbReference type="OrthoDB" id="2898509at2759"/>
<dbReference type="EMBL" id="RBNI01014588">
    <property type="protein sequence ID" value="RUP20094.1"/>
    <property type="molecule type" value="Genomic_DNA"/>
</dbReference>
<dbReference type="GO" id="GO:0016491">
    <property type="term" value="F:oxidoreductase activity"/>
    <property type="evidence" value="ECO:0007669"/>
    <property type="project" value="UniProtKB-KW"/>
</dbReference>
<dbReference type="PANTHER" id="PTHR47534:SF3">
    <property type="entry name" value="ALCOHOL DEHYDROGENASE-LIKE C-TERMINAL DOMAIN-CONTAINING PROTEIN"/>
    <property type="match status" value="1"/>
</dbReference>
<keyword evidence="1" id="KW-0560">Oxidoreductase</keyword>
<dbReference type="AlphaFoldDB" id="A0A433BA83"/>